<name>A0AB33Z169_9GAMM</name>
<dbReference type="RefSeq" id="WP_015004857.1">
    <property type="nucleotide sequence ID" value="NZ_FQZJ01000003.1"/>
</dbReference>
<dbReference type="InterPro" id="IPR029063">
    <property type="entry name" value="SAM-dependent_MTases_sf"/>
</dbReference>
<dbReference type="GO" id="GO:0008168">
    <property type="term" value="F:methyltransferase activity"/>
    <property type="evidence" value="ECO:0007669"/>
    <property type="project" value="UniProtKB-KW"/>
</dbReference>
<comment type="caution">
    <text evidence="1">The sequence shown here is derived from an EMBL/GenBank/DDBJ whole genome shotgun (WGS) entry which is preliminary data.</text>
</comment>
<sequence>MSELRPELEKICDWVEPGSRVLDLGCGDGALLDWLQRNRQVTGYGVEIDQQNVLSCLKKNVNIIQTDLDAGLTDFADGSFDYVIMTQALQALHRPDKTLEEMLRVGRKSIVTFPNFGLWRCRLYLSLKGRMPVSKALPAEWYDTKNIHLCTVSDFEQFCHQRSMVISKKGIMDYDHRPSTLMKLWPNLFGEVALYQLDGKKDAI</sequence>
<proteinExistence type="predicted"/>
<keyword evidence="2" id="KW-1185">Reference proteome</keyword>
<evidence type="ECO:0000313" key="1">
    <source>
        <dbReference type="EMBL" id="EPD13109.1"/>
    </source>
</evidence>
<evidence type="ECO:0000313" key="2">
    <source>
        <dbReference type="Proteomes" id="UP000015462"/>
    </source>
</evidence>
<reference evidence="1 2" key="1">
    <citation type="journal article" date="2013" name="Genome Announc.">
        <title>Genome Sequence of the Pyrene- and Fluoranthene-Degrading Bacterium Cycloclasticus sp. Strain PY97M.</title>
        <authorList>
            <person name="Cui Z."/>
            <person name="Xu G."/>
            <person name="Li Q."/>
            <person name="Gao W."/>
            <person name="Zheng L."/>
        </authorList>
    </citation>
    <scope>NUCLEOTIDE SEQUENCE [LARGE SCALE GENOMIC DNA]</scope>
    <source>
        <strain evidence="1 2">PY97M</strain>
    </source>
</reference>
<protein>
    <submittedName>
        <fullName evidence="1">Ribosomal RNA large subunit methyltransferase J</fullName>
    </submittedName>
</protein>
<dbReference type="GO" id="GO:0032259">
    <property type="term" value="P:methylation"/>
    <property type="evidence" value="ECO:0007669"/>
    <property type="project" value="UniProtKB-KW"/>
</dbReference>
<dbReference type="InterPro" id="IPR010743">
    <property type="entry name" value="Methionine_synth_MetW"/>
</dbReference>
<dbReference type="NCBIfam" id="TIGR02081">
    <property type="entry name" value="metW"/>
    <property type="match status" value="1"/>
</dbReference>
<keyword evidence="1" id="KW-0489">Methyltransferase</keyword>
<dbReference type="Proteomes" id="UP000015462">
    <property type="component" value="Unassembled WGS sequence"/>
</dbReference>
<gene>
    <name evidence="1" type="ORF">L196_05690</name>
</gene>
<accession>A0AB33Z169</accession>
<dbReference type="SUPFAM" id="SSF53335">
    <property type="entry name" value="S-adenosyl-L-methionine-dependent methyltransferases"/>
    <property type="match status" value="1"/>
</dbReference>
<organism evidence="1 2">
    <name type="scientific">Cycloclasticus pugetii</name>
    <dbReference type="NCBI Taxonomy" id="34068"/>
    <lineage>
        <taxon>Bacteria</taxon>
        <taxon>Pseudomonadati</taxon>
        <taxon>Pseudomonadota</taxon>
        <taxon>Gammaproteobacteria</taxon>
        <taxon>Thiotrichales</taxon>
        <taxon>Piscirickettsiaceae</taxon>
        <taxon>Cycloclasticus</taxon>
    </lineage>
</organism>
<dbReference type="AlphaFoldDB" id="A0AB33Z169"/>
<dbReference type="CDD" id="cd02440">
    <property type="entry name" value="AdoMet_MTases"/>
    <property type="match status" value="1"/>
</dbReference>
<dbReference type="EMBL" id="ASHL01000004">
    <property type="protein sequence ID" value="EPD13109.1"/>
    <property type="molecule type" value="Genomic_DNA"/>
</dbReference>
<keyword evidence="1" id="KW-0808">Transferase</keyword>
<dbReference type="Gene3D" id="3.40.50.150">
    <property type="entry name" value="Vaccinia Virus protein VP39"/>
    <property type="match status" value="1"/>
</dbReference>
<dbReference type="Pfam" id="PF07021">
    <property type="entry name" value="MetW"/>
    <property type="match status" value="1"/>
</dbReference>